<evidence type="ECO:0000313" key="3">
    <source>
        <dbReference type="Proteomes" id="UP000621390"/>
    </source>
</evidence>
<reference evidence="2 4" key="1">
    <citation type="submission" date="2020-09" db="EMBL/GenBank/DDBJ databases">
        <title>Draft Genomes of Bacterial Isolates from North Pond Shallow Sediments.</title>
        <authorList>
            <person name="Kiel Reese B."/>
            <person name="Mullis M."/>
            <person name="Weisend R.E."/>
        </authorList>
    </citation>
    <scope>NUCLEOTIDE SEQUENCE</scope>
    <source>
        <strain evidence="2">KJE-2</strain>
        <strain evidence="1 4">KJE-3</strain>
    </source>
</reference>
<sequence length="256" mass="29415">MSTDFNIFDDEVDIKRTTSNDVKLDANMVSDNTHDDITDDALEVTRAKKRQQKKRANANQDKLNVAKDLLEKAATDTQDTSSEIKVDKYESESPNVLSTLTQTKNALNSRIKLAGKPKDVATQLSQWLQQDIQIDMQDVPGTYPKQVRYRYYLAAHAKRIPLCHIEFEGDGLKFGGKLVFQFIEQHLIDTQQETVDFRFNVLAYLMGELGLGELIYHNRRLAFYEYQRAIIVPINFPIFSIQIHDQDVVYQSRPPA</sequence>
<comment type="caution">
    <text evidence="2">The sequence shown here is derived from an EMBL/GenBank/DDBJ whole genome shotgun (WGS) entry which is preliminary data.</text>
</comment>
<accession>A0A8I1KK79</accession>
<dbReference type="Proteomes" id="UP000621390">
    <property type="component" value="Unassembled WGS sequence"/>
</dbReference>
<gene>
    <name evidence="1" type="ORF">JHC10_00755</name>
    <name evidence="2" type="ORF">JHC11_12785</name>
</gene>
<evidence type="ECO:0000313" key="4">
    <source>
        <dbReference type="Proteomes" id="UP000655994"/>
    </source>
</evidence>
<evidence type="ECO:0000313" key="1">
    <source>
        <dbReference type="EMBL" id="MBJ7265462.1"/>
    </source>
</evidence>
<dbReference type="AlphaFoldDB" id="A0A8I1KK79"/>
<proteinExistence type="predicted"/>
<dbReference type="Proteomes" id="UP000655994">
    <property type="component" value="Unassembled WGS sequence"/>
</dbReference>
<protein>
    <submittedName>
        <fullName evidence="2">Uncharacterized protein</fullName>
    </submittedName>
</protein>
<name>A0A8I1KK79_9GAMM</name>
<dbReference type="EMBL" id="JAEMOP010000009">
    <property type="protein sequence ID" value="MBJ7316864.1"/>
    <property type="molecule type" value="Genomic_DNA"/>
</dbReference>
<dbReference type="EMBL" id="JAEMOS010000002">
    <property type="protein sequence ID" value="MBJ7265462.1"/>
    <property type="molecule type" value="Genomic_DNA"/>
</dbReference>
<keyword evidence="4" id="KW-1185">Reference proteome</keyword>
<evidence type="ECO:0000313" key="2">
    <source>
        <dbReference type="EMBL" id="MBJ7316864.1"/>
    </source>
</evidence>
<dbReference type="RefSeq" id="WP_199493253.1">
    <property type="nucleotide sequence ID" value="NZ_JAEMOP010000009.1"/>
</dbReference>
<organism evidence="2 3">
    <name type="scientific">Idiomarina abyssalis</name>
    <dbReference type="NCBI Taxonomy" id="86102"/>
    <lineage>
        <taxon>Bacteria</taxon>
        <taxon>Pseudomonadati</taxon>
        <taxon>Pseudomonadota</taxon>
        <taxon>Gammaproteobacteria</taxon>
        <taxon>Alteromonadales</taxon>
        <taxon>Idiomarinaceae</taxon>
        <taxon>Idiomarina</taxon>
    </lineage>
</organism>